<organism evidence="2 3">
    <name type="scientific">Giardia intestinalis (strain ATCC 50803 / WB clone C6)</name>
    <name type="common">Giardia lamblia</name>
    <dbReference type="NCBI Taxonomy" id="184922"/>
    <lineage>
        <taxon>Eukaryota</taxon>
        <taxon>Metamonada</taxon>
        <taxon>Diplomonadida</taxon>
        <taxon>Hexamitidae</taxon>
        <taxon>Giardiinae</taxon>
        <taxon>Giardia</taxon>
    </lineage>
</organism>
<accession>D3KI39</accession>
<gene>
    <name evidence="2" type="ORF">GL50803_00102071</name>
</gene>
<sequence length="970" mass="109092">MEQLSNILYEYATSPSEPIASVGEYLANPISSSVLEKIFLNLDTFAAEYSNKGEELLAREIVLSILQRDDSFLSTPAGIDRLRDLSGNLLCEMCSRLHQWVTEESALTEEALTLASNLLELKAAVDTELINITAERDLLVAYTTPYVLVQISSRLEFTIDVLNKLLALQEKRERVMAHRRRDECTAAIELSNIYAEDLVSFSLLIKIPLDELHRHVPPLDQMSHNQIQSSYFAELIGASDKGIDVLINILSRGIAFIEVSSVTSTFHSYIMTKLQNSSSFEDILWVYTFVHRAVHEKALEVIRVSFFTAGSKVFEEVSKAMVRVRDKQTYATLSCADIFKEHINNAILLFLIQHYTNFLLTHCFSLSEDEVGASTTRLSMAISTCIDNLTLSAYMKMRSLFLADLFVNAFDTYYELLESMEMPWIVLSTLRGNGFDSTNILLELSQQSGGPNDIRTLVVPILLKHIKNDSCYDQKVLAFRSIFDPQWHSSFHKRGEYYIHRSSATRSLVDCVVVLECAVDILTHDKLQKAAMLVDAVQQLAFRILLFHIFRESKIPYTAMQCSIRTKFQTYATSIHQRLTDSLFVDSSRLGPGSEHILLGLLREYSLTISNIFQHSKKYTLLTDATGITLRESLAETVEELNAYYLLQNIIHSISEKLYLETQMPAAYDRDKQQHSEDPKDLSATEELPPPQPVEDGQIACDESDIFASESCNPSMLTSTSQPLADSAMLSIRSLQSVYAAIESVIQSIIASELNRNFNLVEIMYTTIKNAAGEYRKEAKVDRASKTVYSSKLISTLKNNFYNLRFGVLATQSSISVSSTDSVLSIVTPPTGSVGRPTCSLFNYQFYNAFVIHACQCFIASASSIPVYTAYGRTCLMYDYCSLHSFLNSVLPDFCLQRVEIQQHFELVRSYIDLYFGSTDDIRVAISTNKFGVGPLLALIRTGLACRLTSAQIDSLVLELPSSLQERQST</sequence>
<feature type="region of interest" description="Disordered" evidence="1">
    <location>
        <begin position="668"/>
        <end position="693"/>
    </location>
</feature>
<evidence type="ECO:0000313" key="3">
    <source>
        <dbReference type="Proteomes" id="UP000001548"/>
    </source>
</evidence>
<dbReference type="EMBL" id="AACB03000004">
    <property type="protein sequence ID" value="KAE8302485.1"/>
    <property type="molecule type" value="Genomic_DNA"/>
</dbReference>
<comment type="caution">
    <text evidence="2">The sequence shown here is derived from an EMBL/GenBank/DDBJ whole genome shotgun (WGS) entry which is preliminary data.</text>
</comment>
<keyword evidence="3" id="KW-1185">Reference proteome</keyword>
<evidence type="ECO:0000256" key="1">
    <source>
        <dbReference type="SAM" id="MobiDB-lite"/>
    </source>
</evidence>
<proteinExistence type="predicted"/>
<reference evidence="2 3" key="1">
    <citation type="journal article" date="2007" name="Science">
        <title>Genomic minimalism in the early diverging intestinal parasite Giardia lamblia.</title>
        <authorList>
            <person name="Morrison H.G."/>
            <person name="McArthur A.G."/>
            <person name="Gillin F.D."/>
            <person name="Aley S.B."/>
            <person name="Adam R.D."/>
            <person name="Olsen G.J."/>
            <person name="Best A.A."/>
            <person name="Cande W.Z."/>
            <person name="Chen F."/>
            <person name="Cipriano M.J."/>
            <person name="Davids B.J."/>
            <person name="Dawson S.C."/>
            <person name="Elmendorf H.G."/>
            <person name="Hehl A.B."/>
            <person name="Holder M.E."/>
            <person name="Huse S.M."/>
            <person name="Kim U.U."/>
            <person name="Lasek-Nesselquist E."/>
            <person name="Manning G."/>
            <person name="Nigam A."/>
            <person name="Nixon J.E."/>
            <person name="Palm D."/>
            <person name="Passamaneck N.E."/>
            <person name="Prabhu A."/>
            <person name="Reich C.I."/>
            <person name="Reiner D.S."/>
            <person name="Samuelson J."/>
            <person name="Svard S.G."/>
            <person name="Sogin M.L."/>
        </authorList>
    </citation>
    <scope>NUCLEOTIDE SEQUENCE [LARGE SCALE GENOMIC DNA]</scope>
    <source>
        <strain evidence="2 3">WB C6</strain>
    </source>
</reference>
<dbReference type="AlphaFoldDB" id="D3KI39"/>
<name>D3KI39_GIAIC</name>
<evidence type="ECO:0000313" key="2">
    <source>
        <dbReference type="EMBL" id="KAE8302485.1"/>
    </source>
</evidence>
<dbReference type="Proteomes" id="UP000001548">
    <property type="component" value="Unassembled WGS sequence"/>
</dbReference>
<dbReference type="VEuPathDB" id="GiardiaDB:GL50803_102071"/>
<dbReference type="OMA" id="YLETQMP"/>
<dbReference type="HOGENOM" id="CLU_305761_0_0_1"/>
<protein>
    <submittedName>
        <fullName evidence="2">Uncharacterized protein</fullName>
    </submittedName>
</protein>
<feature type="compositionally biased region" description="Basic and acidic residues" evidence="1">
    <location>
        <begin position="668"/>
        <end position="683"/>
    </location>
</feature>